<feature type="compositionally biased region" description="Basic residues" evidence="2">
    <location>
        <begin position="35"/>
        <end position="47"/>
    </location>
</feature>
<proteinExistence type="predicted"/>
<feature type="region of interest" description="Disordered" evidence="2">
    <location>
        <begin position="28"/>
        <end position="54"/>
    </location>
</feature>
<organism evidence="5 6">
    <name type="scientific">Dreissena polymorpha</name>
    <name type="common">Zebra mussel</name>
    <name type="synonym">Mytilus polymorpha</name>
    <dbReference type="NCBI Taxonomy" id="45954"/>
    <lineage>
        <taxon>Eukaryota</taxon>
        <taxon>Metazoa</taxon>
        <taxon>Spiralia</taxon>
        <taxon>Lophotrochozoa</taxon>
        <taxon>Mollusca</taxon>
        <taxon>Bivalvia</taxon>
        <taxon>Autobranchia</taxon>
        <taxon>Heteroconchia</taxon>
        <taxon>Euheterodonta</taxon>
        <taxon>Imparidentia</taxon>
        <taxon>Neoheterodontei</taxon>
        <taxon>Myida</taxon>
        <taxon>Dreissenoidea</taxon>
        <taxon>Dreissenidae</taxon>
        <taxon>Dreissena</taxon>
    </lineage>
</organism>
<feature type="compositionally biased region" description="Low complexity" evidence="2">
    <location>
        <begin position="294"/>
        <end position="310"/>
    </location>
</feature>
<dbReference type="InterPro" id="IPR011992">
    <property type="entry name" value="EF-hand-dom_pair"/>
</dbReference>
<feature type="domain" description="EF-hand" evidence="4">
    <location>
        <begin position="511"/>
        <end position="546"/>
    </location>
</feature>
<feature type="transmembrane region" description="Helical" evidence="3">
    <location>
        <begin position="64"/>
        <end position="83"/>
    </location>
</feature>
<evidence type="ECO:0000256" key="3">
    <source>
        <dbReference type="SAM" id="Phobius"/>
    </source>
</evidence>
<keyword evidence="3" id="KW-1133">Transmembrane helix</keyword>
<evidence type="ECO:0000256" key="1">
    <source>
        <dbReference type="SAM" id="Coils"/>
    </source>
</evidence>
<dbReference type="SUPFAM" id="SSF47473">
    <property type="entry name" value="EF-hand"/>
    <property type="match status" value="1"/>
</dbReference>
<dbReference type="Proteomes" id="UP000828390">
    <property type="component" value="Unassembled WGS sequence"/>
</dbReference>
<evidence type="ECO:0000313" key="6">
    <source>
        <dbReference type="Proteomes" id="UP000828390"/>
    </source>
</evidence>
<dbReference type="AlphaFoldDB" id="A0A9D3YA31"/>
<feature type="region of interest" description="Disordered" evidence="2">
    <location>
        <begin position="285"/>
        <end position="310"/>
    </location>
</feature>
<dbReference type="OrthoDB" id="10009315at2759"/>
<feature type="coiled-coil region" evidence="1">
    <location>
        <begin position="256"/>
        <end position="283"/>
    </location>
</feature>
<sequence>MKPKSNGSSPGGQDGFSLLDSTDSEVEWLNLPPMKGKKPKRKKSKRPRSPDQDSCDAWSVIKGLLVFMMIAGLVVLSLASVWLTKQISDMTEKMKHMETRSKTNDESSQQLLVQMAVVNKTLDQQARSIQTLAASIALVNKTVTDLKDTVGQATAGLKLAPELKLLPEKLTAVSQSVATLGSDVEGMKDTVNKVDLFMKTTDFKVQNLTQQIAVLSQIKPTPSEPVTHGIQPEVSNVIQGVVKQLEDVNSTLSGQISVLMKSNSQHQERLSQLENATKTLTGQLPTLSAPDMVSSSNANTSTSTSDTSSETFRSAVTEIVHNVLATTSSETSEDTIQLKTLVANVTAILVDLQATKDKFDTAAAAASTKISGDHDPENPDSYVTMGLFNELGRGFEDKIKVLNKSFVQLKVDLGGLYTMVTSQANSLANVSHHVQALETFVKLLSQTGTTTTLKNLNSTVTNSATTPTLESKDLEEEPEDVEAVVTSKVNTTPASMQNTDGRSTMKVPWINNLEDFDISFRRWDVQSSGQVDYKELENHLGSNVLAEAEMKKYDEDNNGLYSMQEMAKAFGIVLTTAAPTMAATPQMREEPPR</sequence>
<dbReference type="InterPro" id="IPR042352">
    <property type="entry name" value="EFCAB14"/>
</dbReference>
<dbReference type="InterPro" id="IPR002048">
    <property type="entry name" value="EF_hand_dom"/>
</dbReference>
<evidence type="ECO:0000256" key="2">
    <source>
        <dbReference type="SAM" id="MobiDB-lite"/>
    </source>
</evidence>
<dbReference type="EMBL" id="JAIWYP010000016">
    <property type="protein sequence ID" value="KAH3695431.1"/>
    <property type="molecule type" value="Genomic_DNA"/>
</dbReference>
<keyword evidence="6" id="KW-1185">Reference proteome</keyword>
<dbReference type="PANTHER" id="PTHR15717">
    <property type="entry name" value="PROTEIN KIAA0494"/>
    <property type="match status" value="1"/>
</dbReference>
<dbReference type="Gene3D" id="1.10.238.10">
    <property type="entry name" value="EF-hand"/>
    <property type="match status" value="1"/>
</dbReference>
<evidence type="ECO:0000259" key="4">
    <source>
        <dbReference type="PROSITE" id="PS50222"/>
    </source>
</evidence>
<dbReference type="PANTHER" id="PTHR15717:SF2">
    <property type="entry name" value="EF-HAND CALCIUM-BINDING DOMAIN-CONTAINING PROTEIN 14"/>
    <property type="match status" value="1"/>
</dbReference>
<protein>
    <recommendedName>
        <fullName evidence="4">EF-hand domain-containing protein</fullName>
    </recommendedName>
</protein>
<dbReference type="GO" id="GO:0005509">
    <property type="term" value="F:calcium ion binding"/>
    <property type="evidence" value="ECO:0007669"/>
    <property type="project" value="InterPro"/>
</dbReference>
<comment type="caution">
    <text evidence="5">The sequence shown here is derived from an EMBL/GenBank/DDBJ whole genome shotgun (WGS) entry which is preliminary data.</text>
</comment>
<keyword evidence="3" id="KW-0472">Membrane</keyword>
<dbReference type="PROSITE" id="PS50222">
    <property type="entry name" value="EF_HAND_2"/>
    <property type="match status" value="1"/>
</dbReference>
<reference evidence="5" key="2">
    <citation type="submission" date="2020-11" db="EMBL/GenBank/DDBJ databases">
        <authorList>
            <person name="McCartney M.A."/>
            <person name="Auch B."/>
            <person name="Kono T."/>
            <person name="Mallez S."/>
            <person name="Becker A."/>
            <person name="Gohl D.M."/>
            <person name="Silverstein K.A.T."/>
            <person name="Koren S."/>
            <person name="Bechman K.B."/>
            <person name="Herman A."/>
            <person name="Abrahante J.E."/>
            <person name="Garbe J."/>
        </authorList>
    </citation>
    <scope>NUCLEOTIDE SEQUENCE</scope>
    <source>
        <strain evidence="5">Duluth1</strain>
        <tissue evidence="5">Whole animal</tissue>
    </source>
</reference>
<keyword evidence="3" id="KW-0812">Transmembrane</keyword>
<dbReference type="Gene3D" id="1.10.287.950">
    <property type="entry name" value="Methyl-accepting chemotaxis protein"/>
    <property type="match status" value="1"/>
</dbReference>
<evidence type="ECO:0000313" key="5">
    <source>
        <dbReference type="EMBL" id="KAH3695431.1"/>
    </source>
</evidence>
<accession>A0A9D3YA31</accession>
<gene>
    <name evidence="5" type="ORF">DPMN_082890</name>
</gene>
<name>A0A9D3YA31_DREPO</name>
<reference evidence="5" key="1">
    <citation type="journal article" date="2019" name="bioRxiv">
        <title>The Genome of the Zebra Mussel, Dreissena polymorpha: A Resource for Invasive Species Research.</title>
        <authorList>
            <person name="McCartney M.A."/>
            <person name="Auch B."/>
            <person name="Kono T."/>
            <person name="Mallez S."/>
            <person name="Zhang Y."/>
            <person name="Obille A."/>
            <person name="Becker A."/>
            <person name="Abrahante J.E."/>
            <person name="Garbe J."/>
            <person name="Badalamenti J.P."/>
            <person name="Herman A."/>
            <person name="Mangelson H."/>
            <person name="Liachko I."/>
            <person name="Sullivan S."/>
            <person name="Sone E.D."/>
            <person name="Koren S."/>
            <person name="Silverstein K.A.T."/>
            <person name="Beckman K.B."/>
            <person name="Gohl D.M."/>
        </authorList>
    </citation>
    <scope>NUCLEOTIDE SEQUENCE</scope>
    <source>
        <strain evidence="5">Duluth1</strain>
        <tissue evidence="5">Whole animal</tissue>
    </source>
</reference>
<keyword evidence="1" id="KW-0175">Coiled coil</keyword>